<evidence type="ECO:0000256" key="1">
    <source>
        <dbReference type="SAM" id="MobiDB-lite"/>
    </source>
</evidence>
<dbReference type="Proteomes" id="UP000095085">
    <property type="component" value="Unassembled WGS sequence"/>
</dbReference>
<evidence type="ECO:0000313" key="3">
    <source>
        <dbReference type="Proteomes" id="UP000095085"/>
    </source>
</evidence>
<dbReference type="EMBL" id="KV454541">
    <property type="protein sequence ID" value="ODV67263.1"/>
    <property type="molecule type" value="Genomic_DNA"/>
</dbReference>
<gene>
    <name evidence="2" type="ORF">HYPBUDRAFT_209436</name>
</gene>
<feature type="compositionally biased region" description="Low complexity" evidence="1">
    <location>
        <begin position="54"/>
        <end position="70"/>
    </location>
</feature>
<keyword evidence="3" id="KW-1185">Reference proteome</keyword>
<name>A0A1E4RJ38_9ASCO</name>
<organism evidence="2 3">
    <name type="scientific">Hyphopichia burtonii NRRL Y-1933</name>
    <dbReference type="NCBI Taxonomy" id="984485"/>
    <lineage>
        <taxon>Eukaryota</taxon>
        <taxon>Fungi</taxon>
        <taxon>Dikarya</taxon>
        <taxon>Ascomycota</taxon>
        <taxon>Saccharomycotina</taxon>
        <taxon>Pichiomycetes</taxon>
        <taxon>Debaryomycetaceae</taxon>
        <taxon>Hyphopichia</taxon>
    </lineage>
</organism>
<feature type="region of interest" description="Disordered" evidence="1">
    <location>
        <begin position="54"/>
        <end position="73"/>
    </location>
</feature>
<accession>A0A1E4RJ38</accession>
<reference evidence="3" key="1">
    <citation type="submission" date="2016-05" db="EMBL/GenBank/DDBJ databases">
        <title>Comparative genomics of biotechnologically important yeasts.</title>
        <authorList>
            <consortium name="DOE Joint Genome Institute"/>
            <person name="Riley R."/>
            <person name="Haridas S."/>
            <person name="Wolfe K.H."/>
            <person name="Lopes M.R."/>
            <person name="Hittinger C.T."/>
            <person name="Goker M."/>
            <person name="Salamov A."/>
            <person name="Wisecaver J."/>
            <person name="Long T.M."/>
            <person name="Aerts A.L."/>
            <person name="Barry K."/>
            <person name="Choi C."/>
            <person name="Clum A."/>
            <person name="Coughlan A.Y."/>
            <person name="Deshpande S."/>
            <person name="Douglass A.P."/>
            <person name="Hanson S.J."/>
            <person name="Klenk H.-P."/>
            <person name="Labutti K."/>
            <person name="Lapidus A."/>
            <person name="Lindquist E."/>
            <person name="Lipzen A."/>
            <person name="Meier-Kolthoff J.P."/>
            <person name="Ohm R.A."/>
            <person name="Otillar R.P."/>
            <person name="Pangilinan J."/>
            <person name="Peng Y."/>
            <person name="Rokas A."/>
            <person name="Rosa C.A."/>
            <person name="Scheuner C."/>
            <person name="Sibirny A.A."/>
            <person name="Slot J.C."/>
            <person name="Stielow J.B."/>
            <person name="Sun H."/>
            <person name="Kurtzman C.P."/>
            <person name="Blackwell M."/>
            <person name="Grigoriev I.V."/>
            <person name="Jeffries T.W."/>
        </authorList>
    </citation>
    <scope>NUCLEOTIDE SEQUENCE [LARGE SCALE GENOMIC DNA]</scope>
    <source>
        <strain evidence="3">NRRL Y-1933</strain>
    </source>
</reference>
<sequence>MMAVAVKQSENNTIIKRFQLNFMDPSHLERFCSFIETNLPNTLRYADSKASQSFQSQQWSPAQSQQCYPTPQLPPPSLLFPPSQTSVHKIQPKNANMAFSQTQSKHPHPHQFHSLFPVSIPPIQQSLEPRTQASFHSFSEENHKSPINYPLLRPCLPKSNILSKHSQHNRISTEGRDKYNSDNLHQFETDSYLNTQVNQHTYLSPPSYSIASQKQEGILSHNINQSQPLTNPLFWQTVSPPRESWNKYLVNNDNLMYPHKTMHPQSQTDPDVRLSVQNINSRPDKIEKNSLVADFSSQTRKSVYGHAVSQSKAVGIPKTKTNSQEDLVSDSIDSLPFSKGYGEGLNSQIKSKRLQPSINTTDKVSKPCCTSRRGYSSSGQITKQIKKLTDRELKQLVVEKLKQEEFAAFVKRIEKIAYGE</sequence>
<proteinExistence type="predicted"/>
<dbReference type="AlphaFoldDB" id="A0A1E4RJ38"/>
<dbReference type="GeneID" id="30997610"/>
<evidence type="ECO:0000313" key="2">
    <source>
        <dbReference type="EMBL" id="ODV67263.1"/>
    </source>
</evidence>
<dbReference type="RefSeq" id="XP_020076330.1">
    <property type="nucleotide sequence ID" value="XM_020223061.1"/>
</dbReference>
<protein>
    <submittedName>
        <fullName evidence="2">Uncharacterized protein</fullName>
    </submittedName>
</protein>